<name>A0ABW4SX57_9ACTN</name>
<dbReference type="Gene3D" id="1.10.260.40">
    <property type="entry name" value="lambda repressor-like DNA-binding domains"/>
    <property type="match status" value="1"/>
</dbReference>
<dbReference type="RefSeq" id="WP_379574265.1">
    <property type="nucleotide sequence ID" value="NZ_JBHUFV010000033.1"/>
</dbReference>
<evidence type="ECO:0000313" key="2">
    <source>
        <dbReference type="EMBL" id="MFD1934218.1"/>
    </source>
</evidence>
<reference evidence="3" key="1">
    <citation type="journal article" date="2019" name="Int. J. Syst. Evol. Microbiol.">
        <title>The Global Catalogue of Microorganisms (GCM) 10K type strain sequencing project: providing services to taxonomists for standard genome sequencing and annotation.</title>
        <authorList>
            <consortium name="The Broad Institute Genomics Platform"/>
            <consortium name="The Broad Institute Genome Sequencing Center for Infectious Disease"/>
            <person name="Wu L."/>
            <person name="Ma J."/>
        </authorList>
    </citation>
    <scope>NUCLEOTIDE SEQUENCE [LARGE SCALE GENOMIC DNA]</scope>
    <source>
        <strain evidence="3">ICMP 6774ER</strain>
    </source>
</reference>
<dbReference type="Proteomes" id="UP001597368">
    <property type="component" value="Unassembled WGS sequence"/>
</dbReference>
<accession>A0ABW4SX57</accession>
<dbReference type="SMART" id="SM00530">
    <property type="entry name" value="HTH_XRE"/>
    <property type="match status" value="1"/>
</dbReference>
<keyword evidence="3" id="KW-1185">Reference proteome</keyword>
<organism evidence="2 3">
    <name type="scientific">Nonomuraea mangrovi</name>
    <dbReference type="NCBI Taxonomy" id="2316207"/>
    <lineage>
        <taxon>Bacteria</taxon>
        <taxon>Bacillati</taxon>
        <taxon>Actinomycetota</taxon>
        <taxon>Actinomycetes</taxon>
        <taxon>Streptosporangiales</taxon>
        <taxon>Streptosporangiaceae</taxon>
        <taxon>Nonomuraea</taxon>
    </lineage>
</organism>
<dbReference type="Pfam" id="PF19054">
    <property type="entry name" value="DUF5753"/>
    <property type="match status" value="1"/>
</dbReference>
<dbReference type="InterPro" id="IPR001387">
    <property type="entry name" value="Cro/C1-type_HTH"/>
</dbReference>
<comment type="caution">
    <text evidence="2">The sequence shown here is derived from an EMBL/GenBank/DDBJ whole genome shotgun (WGS) entry which is preliminary data.</text>
</comment>
<protein>
    <submittedName>
        <fullName evidence="2">Helix-turn-helix domain-containing protein</fullName>
    </submittedName>
</protein>
<dbReference type="Pfam" id="PF13560">
    <property type="entry name" value="HTH_31"/>
    <property type="match status" value="1"/>
</dbReference>
<gene>
    <name evidence="2" type="ORF">ACFSKW_22370</name>
</gene>
<dbReference type="CDD" id="cd00093">
    <property type="entry name" value="HTH_XRE"/>
    <property type="match status" value="1"/>
</dbReference>
<evidence type="ECO:0000313" key="3">
    <source>
        <dbReference type="Proteomes" id="UP001597368"/>
    </source>
</evidence>
<feature type="domain" description="HTH cro/C1-type" evidence="1">
    <location>
        <begin position="15"/>
        <end position="69"/>
    </location>
</feature>
<sequence length="283" mass="31938">MTTFQQARIDLGLRLRQLREAAKLSGKDLAARLQWQASKVSRLENARQTATEEDVLAWAEGVGAPADAVDQLLALAVALGVRQADWGQQDRGGMASIQEDIREMESKAKAMRVFEGGIVLGLLQTAEYARNVLLRLKHAFQTTEAVDSSVRVRMQRQEILYDPSRTFRFVMTEGALRTKMGPDHVMRGQYDRLLAVSTLPNVRLGIIPFEHDMPSAPITGFWMFDEEIVLVPTRTKEVRLTELHEIGFYSRLFEDYCKVAEFDEAGRAVIMRVLNGYGKQSPH</sequence>
<dbReference type="PROSITE" id="PS50943">
    <property type="entry name" value="HTH_CROC1"/>
    <property type="match status" value="1"/>
</dbReference>
<dbReference type="EMBL" id="JBHUFV010000033">
    <property type="protein sequence ID" value="MFD1934218.1"/>
    <property type="molecule type" value="Genomic_DNA"/>
</dbReference>
<dbReference type="InterPro" id="IPR010982">
    <property type="entry name" value="Lambda_DNA-bd_dom_sf"/>
</dbReference>
<proteinExistence type="predicted"/>
<evidence type="ECO:0000259" key="1">
    <source>
        <dbReference type="PROSITE" id="PS50943"/>
    </source>
</evidence>
<dbReference type="SUPFAM" id="SSF47413">
    <property type="entry name" value="lambda repressor-like DNA-binding domains"/>
    <property type="match status" value="1"/>
</dbReference>
<dbReference type="InterPro" id="IPR043917">
    <property type="entry name" value="DUF5753"/>
</dbReference>